<dbReference type="SUPFAM" id="SSF54637">
    <property type="entry name" value="Thioesterase/thiol ester dehydrase-isomerase"/>
    <property type="match status" value="2"/>
</dbReference>
<dbReference type="OrthoDB" id="7059210at2"/>
<name>A0A5S3VC76_9GAMM</name>
<dbReference type="RefSeq" id="WP_138590337.1">
    <property type="nucleotide sequence ID" value="NZ_PNBW01000034.1"/>
</dbReference>
<sequence>MTFDEIITNPLLKASPCELTFPQNWCQGRTAFGGLSAAIMLQNMKHQLTDERRLLSMSTNFVGPLFAEQPFILETQILRSGKNATQMLCTIKQDAKVCLIAQACFAKERVSKVNVPVTHQHNLRPASSTHVLPYQEHVMPAFFQHVDLNLQTGDMPFSGSNNSNLGGWMRFKKAPSDNLNELHLLALADAWPPTLLQMANSPSPASSMSWYIEFVQEVNLDNDAWFGLDAQTHHAANGYGLEDAKIYAPDGTLLAISRQTVAIFDM</sequence>
<evidence type="ECO:0000313" key="4">
    <source>
        <dbReference type="EMBL" id="TMO75720.1"/>
    </source>
</evidence>
<evidence type="ECO:0000259" key="1">
    <source>
        <dbReference type="Pfam" id="PF13622"/>
    </source>
</evidence>
<dbReference type="AlphaFoldDB" id="A0A5S3VC76"/>
<dbReference type="EMBL" id="PNBX01000014">
    <property type="protein sequence ID" value="TMO69692.1"/>
    <property type="molecule type" value="Genomic_DNA"/>
</dbReference>
<evidence type="ECO:0000259" key="2">
    <source>
        <dbReference type="Pfam" id="PF20789"/>
    </source>
</evidence>
<dbReference type="Pfam" id="PF13622">
    <property type="entry name" value="4HBT_3"/>
    <property type="match status" value="1"/>
</dbReference>
<evidence type="ECO:0000313" key="6">
    <source>
        <dbReference type="Proteomes" id="UP000307217"/>
    </source>
</evidence>
<dbReference type="InterPro" id="IPR042171">
    <property type="entry name" value="Acyl-CoA_hotdog"/>
</dbReference>
<dbReference type="InterPro" id="IPR049450">
    <property type="entry name" value="ACOT8-like_C"/>
</dbReference>
<feature type="domain" description="Acyl-CoA thioesterase-like N-terminal HotDog" evidence="1">
    <location>
        <begin position="22"/>
        <end position="106"/>
    </location>
</feature>
<proteinExistence type="predicted"/>
<comment type="caution">
    <text evidence="3">The sequence shown here is derived from an EMBL/GenBank/DDBJ whole genome shotgun (WGS) entry which is preliminary data.</text>
</comment>
<dbReference type="PANTHER" id="PTHR38110">
    <property type="entry name" value="CHROMOSOME 23, WHOLE GENOME SHOTGUN SEQUENCE"/>
    <property type="match status" value="1"/>
</dbReference>
<accession>A0A5S3VC76</accession>
<organism evidence="3 6">
    <name type="scientific">Pseudoalteromonas aurantia</name>
    <dbReference type="NCBI Taxonomy" id="43654"/>
    <lineage>
        <taxon>Bacteria</taxon>
        <taxon>Pseudomonadati</taxon>
        <taxon>Pseudomonadota</taxon>
        <taxon>Gammaproteobacteria</taxon>
        <taxon>Alteromonadales</taxon>
        <taxon>Pseudoalteromonadaceae</taxon>
        <taxon>Pseudoalteromonas</taxon>
    </lineage>
</organism>
<feature type="domain" description="Acyl-CoA thioesterase-like C-terminal" evidence="2">
    <location>
        <begin position="135"/>
        <end position="262"/>
    </location>
</feature>
<dbReference type="CDD" id="cd00556">
    <property type="entry name" value="Thioesterase_II"/>
    <property type="match status" value="1"/>
</dbReference>
<dbReference type="Proteomes" id="UP000307164">
    <property type="component" value="Unassembled WGS sequence"/>
</dbReference>
<reference evidence="3" key="3">
    <citation type="submission" date="2019-09" db="EMBL/GenBank/DDBJ databases">
        <title>Co-occurence of chitin degradation, pigmentation and bioactivity in marine Pseudoalteromonas.</title>
        <authorList>
            <person name="Sonnenschein E.C."/>
            <person name="Bech P.K."/>
        </authorList>
    </citation>
    <scope>NUCLEOTIDE SEQUENCE</scope>
    <source>
        <strain evidence="3">S3790</strain>
    </source>
</reference>
<dbReference type="Proteomes" id="UP000307217">
    <property type="component" value="Unassembled WGS sequence"/>
</dbReference>
<evidence type="ECO:0000313" key="5">
    <source>
        <dbReference type="Proteomes" id="UP000307164"/>
    </source>
</evidence>
<reference evidence="5 6" key="2">
    <citation type="submission" date="2019-06" db="EMBL/GenBank/DDBJ databases">
        <title>Co-occurence of chitin degradation, pigmentation and bioactivity in marine Pseudoalteromonas.</title>
        <authorList>
            <person name="Sonnenschein E.C."/>
            <person name="Bech P.K."/>
        </authorList>
    </citation>
    <scope>NUCLEOTIDE SEQUENCE [LARGE SCALE GENOMIC DNA]</scope>
    <source>
        <strain evidence="6">S3790</strain>
        <strain evidence="4 5">S3895</strain>
    </source>
</reference>
<dbReference type="InterPro" id="IPR049449">
    <property type="entry name" value="TesB_ACOT8-like_N"/>
</dbReference>
<dbReference type="EMBL" id="PNBW01000034">
    <property type="protein sequence ID" value="TMO75720.1"/>
    <property type="molecule type" value="Genomic_DNA"/>
</dbReference>
<dbReference type="PANTHER" id="PTHR38110:SF1">
    <property type="entry name" value="THIOESTERASE DOMAIN-CONTAINING PROTEIN"/>
    <property type="match status" value="1"/>
</dbReference>
<dbReference type="Gene3D" id="2.40.160.210">
    <property type="entry name" value="Acyl-CoA thioesterase, double hotdog domain"/>
    <property type="match status" value="1"/>
</dbReference>
<reference evidence="5 6" key="1">
    <citation type="submission" date="2018-01" db="EMBL/GenBank/DDBJ databases">
        <authorList>
            <person name="Paulsen S."/>
            <person name="Gram L.K."/>
        </authorList>
    </citation>
    <scope>NUCLEOTIDE SEQUENCE [LARGE SCALE GENOMIC DNA]</scope>
    <source>
        <strain evidence="3 6">S3790</strain>
        <strain evidence="4 5">S3895</strain>
    </source>
</reference>
<dbReference type="InterPro" id="IPR029069">
    <property type="entry name" value="HotDog_dom_sf"/>
</dbReference>
<evidence type="ECO:0000313" key="3">
    <source>
        <dbReference type="EMBL" id="TMO69692.1"/>
    </source>
</evidence>
<dbReference type="Pfam" id="PF20789">
    <property type="entry name" value="4HBT_3C"/>
    <property type="match status" value="1"/>
</dbReference>
<dbReference type="InterPro" id="IPR052389">
    <property type="entry name" value="Sec_Metab_Biosynth-Assoc"/>
</dbReference>
<protein>
    <submittedName>
        <fullName evidence="3">Thioesterase family protein</fullName>
    </submittedName>
</protein>
<gene>
    <name evidence="3" type="ORF">CWC19_04375</name>
    <name evidence="4" type="ORF">CWC20_07085</name>
</gene>
<keyword evidence="5" id="KW-1185">Reference proteome</keyword>